<keyword evidence="4" id="KW-1185">Reference proteome</keyword>
<dbReference type="NCBIfam" id="NF005559">
    <property type="entry name" value="PRK07231.1"/>
    <property type="match status" value="1"/>
</dbReference>
<dbReference type="SUPFAM" id="SSF51735">
    <property type="entry name" value="NAD(P)-binding Rossmann-fold domains"/>
    <property type="match status" value="1"/>
</dbReference>
<dbReference type="PANTHER" id="PTHR42760">
    <property type="entry name" value="SHORT-CHAIN DEHYDROGENASES/REDUCTASES FAMILY MEMBER"/>
    <property type="match status" value="1"/>
</dbReference>
<dbReference type="GO" id="GO:0016616">
    <property type="term" value="F:oxidoreductase activity, acting on the CH-OH group of donors, NAD or NADP as acceptor"/>
    <property type="evidence" value="ECO:0007669"/>
    <property type="project" value="TreeGrafter"/>
</dbReference>
<dbReference type="InterPro" id="IPR002347">
    <property type="entry name" value="SDR_fam"/>
</dbReference>
<dbReference type="EMBL" id="JACEQY010000021">
    <property type="protein sequence ID" value="MBA4863543.1"/>
    <property type="molecule type" value="Genomic_DNA"/>
</dbReference>
<dbReference type="Proteomes" id="UP000586976">
    <property type="component" value="Unassembled WGS sequence"/>
</dbReference>
<dbReference type="RefSeq" id="WP_181865266.1">
    <property type="nucleotide sequence ID" value="NZ_JACEQY010000021.1"/>
</dbReference>
<dbReference type="Gene3D" id="3.40.50.720">
    <property type="entry name" value="NAD(P)-binding Rossmann-like Domain"/>
    <property type="match status" value="1"/>
</dbReference>
<protein>
    <submittedName>
        <fullName evidence="3">SDR family oxidoreductase</fullName>
    </submittedName>
</protein>
<reference evidence="3 4" key="1">
    <citation type="submission" date="2020-07" db="EMBL/GenBank/DDBJ databases">
        <title>Streptomyces isolated from Indian soil.</title>
        <authorList>
            <person name="Mandal S."/>
            <person name="Maiti P.K."/>
        </authorList>
    </citation>
    <scope>NUCLEOTIDE SEQUENCE [LARGE SCALE GENOMIC DNA]</scope>
    <source>
        <strain evidence="3 4">PSKA54</strain>
    </source>
</reference>
<comment type="similarity">
    <text evidence="1">Belongs to the short-chain dehydrogenases/reductases (SDR) family.</text>
</comment>
<name>A0A7W2D2I5_9ACTN</name>
<sequence>MSLFKWEHQAVDTFAALHDLSGRTAVVTGGSRGIGRAIAQALAEAGADVVIASRKQEACETAAAEIHQATGRRAVAVPCHVGRWDDCDRLIAETLDTFGRLDVFVNNAGMSPPYKSLETITEELYDKTLAVNLKGPFRLAVLAATHMAEHGGGSVINVGTAGSLVASVHELPYACAKAGLNALTVGLAEAYAPKVRVNAILPGPFLTDISRGWAPEDPDDAPFVPLGRMGRPEEVAPLAVHLASDASSFTTGAIIRVDGGVTRKV</sequence>
<dbReference type="FunFam" id="3.40.50.720:FF:000084">
    <property type="entry name" value="Short-chain dehydrogenase reductase"/>
    <property type="match status" value="1"/>
</dbReference>
<evidence type="ECO:0000313" key="3">
    <source>
        <dbReference type="EMBL" id="MBA4863543.1"/>
    </source>
</evidence>
<evidence type="ECO:0000313" key="4">
    <source>
        <dbReference type="Proteomes" id="UP000586976"/>
    </source>
</evidence>
<dbReference type="CDD" id="cd05233">
    <property type="entry name" value="SDR_c"/>
    <property type="match status" value="1"/>
</dbReference>
<proteinExistence type="inferred from homology"/>
<dbReference type="InterPro" id="IPR036291">
    <property type="entry name" value="NAD(P)-bd_dom_sf"/>
</dbReference>
<evidence type="ECO:0000256" key="1">
    <source>
        <dbReference type="ARBA" id="ARBA00006484"/>
    </source>
</evidence>
<organism evidence="3 4">
    <name type="scientific">Streptomyces himalayensis subsp. aureolus</name>
    <dbReference type="NCBI Taxonomy" id="2758039"/>
    <lineage>
        <taxon>Bacteria</taxon>
        <taxon>Bacillati</taxon>
        <taxon>Actinomycetota</taxon>
        <taxon>Actinomycetes</taxon>
        <taxon>Kitasatosporales</taxon>
        <taxon>Streptomycetaceae</taxon>
        <taxon>Streptomyces</taxon>
        <taxon>Streptomyces himalayensis</taxon>
    </lineage>
</organism>
<dbReference type="PRINTS" id="PR00080">
    <property type="entry name" value="SDRFAMILY"/>
</dbReference>
<dbReference type="AlphaFoldDB" id="A0A7W2D2I5"/>
<dbReference type="Pfam" id="PF13561">
    <property type="entry name" value="adh_short_C2"/>
    <property type="match status" value="1"/>
</dbReference>
<gene>
    <name evidence="3" type="ORF">H1V43_19565</name>
</gene>
<evidence type="ECO:0000256" key="2">
    <source>
        <dbReference type="ARBA" id="ARBA00023002"/>
    </source>
</evidence>
<comment type="caution">
    <text evidence="3">The sequence shown here is derived from an EMBL/GenBank/DDBJ whole genome shotgun (WGS) entry which is preliminary data.</text>
</comment>
<keyword evidence="2" id="KW-0560">Oxidoreductase</keyword>
<dbReference type="PRINTS" id="PR00081">
    <property type="entry name" value="GDHRDH"/>
</dbReference>
<accession>A0A7W2D2I5</accession>